<evidence type="ECO:0000313" key="2">
    <source>
        <dbReference type="Proteomes" id="UP000637061"/>
    </source>
</evidence>
<dbReference type="EMBL" id="JAEHTE010000026">
    <property type="protein sequence ID" value="MBI6886063.1"/>
    <property type="molecule type" value="Genomic_DNA"/>
</dbReference>
<name>A0A179SE99_PSEPU</name>
<reference evidence="1" key="1">
    <citation type="submission" date="2020-12" db="EMBL/GenBank/DDBJ databases">
        <title>Enhanced detection system for hospital associated transmission using whole genome sequencing surveillance.</title>
        <authorList>
            <person name="Harrison L.H."/>
            <person name="Van Tyne D."/>
            <person name="Marsh J.W."/>
            <person name="Griffith M.P."/>
            <person name="Snyder D.J."/>
            <person name="Cooper V.S."/>
            <person name="Mustapha M."/>
        </authorList>
    </citation>
    <scope>NUCLEOTIDE SEQUENCE</scope>
    <source>
        <strain evidence="1">PSB00042</strain>
    </source>
</reference>
<accession>A0A179SE99</accession>
<dbReference type="AlphaFoldDB" id="A0A179SE99"/>
<dbReference type="RefSeq" id="WP_014592436.1">
    <property type="nucleotide sequence ID" value="NZ_CP063454.1"/>
</dbReference>
<proteinExistence type="predicted"/>
<sequence length="251" mass="26490">MKKVAAVLAVGLGLGATALPAQALTWASVLTFISTMQSEMSAWSVTVKQTALSANVISQMDNDSKKQLANAVGAIEMSDRAMAAVTSFDSAVGQPVTSKCIAQQQGKLMVEAVSQRDKDAARLMATYSSQRVGSRAVADRETLAMHRDNYCSVSEARQGMCTLNANGMQGWDVDYAGPFSEMTLAPEGETAAYAYTAMITDQRAEAYIDCTTVACNAAQSQQLAASAMTAMAANSLVGQVTDRRVPMLTGQ</sequence>
<gene>
    <name evidence="1" type="ORF">JEU22_19340</name>
</gene>
<protein>
    <submittedName>
        <fullName evidence="1">Uncharacterized protein</fullName>
    </submittedName>
</protein>
<evidence type="ECO:0000313" key="1">
    <source>
        <dbReference type="EMBL" id="MBI6886063.1"/>
    </source>
</evidence>
<comment type="caution">
    <text evidence="1">The sequence shown here is derived from an EMBL/GenBank/DDBJ whole genome shotgun (WGS) entry which is preliminary data.</text>
</comment>
<dbReference type="Proteomes" id="UP000637061">
    <property type="component" value="Unassembled WGS sequence"/>
</dbReference>
<organism evidence="1 2">
    <name type="scientific">Pseudomonas putida</name>
    <name type="common">Arthrobacter siderocapsulatus</name>
    <dbReference type="NCBI Taxonomy" id="303"/>
    <lineage>
        <taxon>Bacteria</taxon>
        <taxon>Pseudomonadati</taxon>
        <taxon>Pseudomonadota</taxon>
        <taxon>Gammaproteobacteria</taxon>
        <taxon>Pseudomonadales</taxon>
        <taxon>Pseudomonadaceae</taxon>
        <taxon>Pseudomonas</taxon>
    </lineage>
</organism>